<dbReference type="Gene3D" id="3.40.190.150">
    <property type="entry name" value="Bordetella uptake gene, domain 1"/>
    <property type="match status" value="1"/>
</dbReference>
<dbReference type="EMBL" id="VUNH01000010">
    <property type="protein sequence ID" value="MST56250.1"/>
    <property type="molecule type" value="Genomic_DNA"/>
</dbReference>
<sequence length="324" mass="34837">MKKFAVKPLFGMLLGALVATAAVAATSSGFPQKDIRIVVPFSAGGGTDTMARILSTAAGKKYFDGRSLIVENMGGGGGVIGQTYVAKTAEPDGYTVMLYTSSCINNSLLKNVKYSYEDFKPIIGCNPDAELLAVPVDSPYHNLNELLEAAKTQTIKVATPGHSSGHHVRALNMARLMNLKFAYIHSNSAAMQMAQLMGGHCDVSYMTVSEAASAIRSGKVRGIGVMAAEREKSISDVPTFLEQGYKGWIDGANRGIACRKDVPDDIYQYLVEEFRKVASSQEYVDMMDKAGMVSGVQSPAEYQAYIDFTADGIKALKPVLTKKQ</sequence>
<gene>
    <name evidence="3" type="ORF">FYJ74_09430</name>
</gene>
<comment type="similarity">
    <text evidence="1">Belongs to the UPF0065 (bug) family.</text>
</comment>
<dbReference type="CDD" id="cd07012">
    <property type="entry name" value="PBP2_Bug_TTT"/>
    <property type="match status" value="1"/>
</dbReference>
<proteinExistence type="inferred from homology"/>
<dbReference type="InterPro" id="IPR005064">
    <property type="entry name" value="BUG"/>
</dbReference>
<keyword evidence="4" id="KW-1185">Reference proteome</keyword>
<comment type="caution">
    <text evidence="3">The sequence shown here is derived from an EMBL/GenBank/DDBJ whole genome shotgun (WGS) entry which is preliminary data.</text>
</comment>
<dbReference type="PANTHER" id="PTHR42928">
    <property type="entry name" value="TRICARBOXYLATE-BINDING PROTEIN"/>
    <property type="match status" value="1"/>
</dbReference>
<dbReference type="AlphaFoldDB" id="A0A6L5YDJ1"/>
<keyword evidence="2" id="KW-0732">Signal</keyword>
<organism evidence="3 4">
    <name type="scientific">Pyramidobacter porci</name>
    <dbReference type="NCBI Taxonomy" id="2605789"/>
    <lineage>
        <taxon>Bacteria</taxon>
        <taxon>Thermotogati</taxon>
        <taxon>Synergistota</taxon>
        <taxon>Synergistia</taxon>
        <taxon>Synergistales</taxon>
        <taxon>Dethiosulfovibrionaceae</taxon>
        <taxon>Pyramidobacter</taxon>
    </lineage>
</organism>
<dbReference type="InterPro" id="IPR042100">
    <property type="entry name" value="Bug_dom1"/>
</dbReference>
<dbReference type="RefSeq" id="WP_154529332.1">
    <property type="nucleotide sequence ID" value="NZ_VUNH01000010.1"/>
</dbReference>
<dbReference type="Pfam" id="PF03401">
    <property type="entry name" value="TctC"/>
    <property type="match status" value="1"/>
</dbReference>
<dbReference type="SUPFAM" id="SSF53850">
    <property type="entry name" value="Periplasmic binding protein-like II"/>
    <property type="match status" value="1"/>
</dbReference>
<accession>A0A6L5YDJ1</accession>
<evidence type="ECO:0000313" key="3">
    <source>
        <dbReference type="EMBL" id="MST56250.1"/>
    </source>
</evidence>
<dbReference type="PIRSF" id="PIRSF017082">
    <property type="entry name" value="YflP"/>
    <property type="match status" value="1"/>
</dbReference>
<dbReference type="PANTHER" id="PTHR42928:SF5">
    <property type="entry name" value="BLR1237 PROTEIN"/>
    <property type="match status" value="1"/>
</dbReference>
<evidence type="ECO:0000313" key="4">
    <source>
        <dbReference type="Proteomes" id="UP000473699"/>
    </source>
</evidence>
<protein>
    <submittedName>
        <fullName evidence="3">Tripartite tricarboxylate transporter substrate binding protein</fullName>
    </submittedName>
</protein>
<name>A0A6L5YDJ1_9BACT</name>
<evidence type="ECO:0000256" key="2">
    <source>
        <dbReference type="SAM" id="SignalP"/>
    </source>
</evidence>
<dbReference type="Gene3D" id="3.40.190.10">
    <property type="entry name" value="Periplasmic binding protein-like II"/>
    <property type="match status" value="1"/>
</dbReference>
<evidence type="ECO:0000256" key="1">
    <source>
        <dbReference type="ARBA" id="ARBA00006987"/>
    </source>
</evidence>
<feature type="chain" id="PRO_5026727230" evidence="2">
    <location>
        <begin position="25"/>
        <end position="324"/>
    </location>
</feature>
<feature type="signal peptide" evidence="2">
    <location>
        <begin position="1"/>
        <end position="24"/>
    </location>
</feature>
<reference evidence="3 4" key="1">
    <citation type="submission" date="2019-08" db="EMBL/GenBank/DDBJ databases">
        <title>In-depth cultivation of the pig gut microbiome towards novel bacterial diversity and tailored functional studies.</title>
        <authorList>
            <person name="Wylensek D."/>
            <person name="Hitch T.C.A."/>
            <person name="Clavel T."/>
        </authorList>
    </citation>
    <scope>NUCLEOTIDE SEQUENCE [LARGE SCALE GENOMIC DNA]</scope>
    <source>
        <strain evidence="3 4">SM-530-WT-4B</strain>
    </source>
</reference>
<dbReference type="Proteomes" id="UP000473699">
    <property type="component" value="Unassembled WGS sequence"/>
</dbReference>